<evidence type="ECO:0008006" key="5">
    <source>
        <dbReference type="Google" id="ProtNLM"/>
    </source>
</evidence>
<dbReference type="PANTHER" id="PTHR35024">
    <property type="entry name" value="HYPOTHETICAL CYTOSOLIC PROTEIN"/>
    <property type="match status" value="1"/>
</dbReference>
<evidence type="ECO:0000313" key="4">
    <source>
        <dbReference type="Proteomes" id="UP000663859"/>
    </source>
</evidence>
<organism evidence="3 4">
    <name type="scientific">Candidatus Methylacidithermus pantelleriae</name>
    <dbReference type="NCBI Taxonomy" id="2744239"/>
    <lineage>
        <taxon>Bacteria</taxon>
        <taxon>Pseudomonadati</taxon>
        <taxon>Verrucomicrobiota</taxon>
        <taxon>Methylacidiphilae</taxon>
        <taxon>Methylacidiphilales</taxon>
        <taxon>Methylacidiphilaceae</taxon>
        <taxon>Candidatus Methylacidithermus</taxon>
    </lineage>
</organism>
<protein>
    <recommendedName>
        <fullName evidence="5">Polymer-forming cytoskeletal protein</fullName>
    </recommendedName>
</protein>
<comment type="similarity">
    <text evidence="1">Belongs to the bactofilin family.</text>
</comment>
<evidence type="ECO:0000256" key="2">
    <source>
        <dbReference type="SAM" id="MobiDB-lite"/>
    </source>
</evidence>
<dbReference type="Proteomes" id="UP000663859">
    <property type="component" value="Unassembled WGS sequence"/>
</dbReference>
<keyword evidence="4" id="KW-1185">Reference proteome</keyword>
<feature type="region of interest" description="Disordered" evidence="2">
    <location>
        <begin position="1"/>
        <end position="28"/>
    </location>
</feature>
<sequence length="157" mass="16892">MLGGMKRKTEWMAAPATPSVPPEPPRGELPEVTVLNPGAEFKGVLGFRGELHLNGCLEGTIVSEEGTLTIGEEAMVKAEIRVRDVTIFGKLQGNVVAQNKVDLRGKAQMYGDVKAARLLIDEGAVFVGKAESLVGAEIPKPDFSQMFSLLRSDRKVS</sequence>
<dbReference type="PANTHER" id="PTHR35024:SF4">
    <property type="entry name" value="POLYMER-FORMING CYTOSKELETAL PROTEIN"/>
    <property type="match status" value="1"/>
</dbReference>
<dbReference type="AlphaFoldDB" id="A0A8J2BRG1"/>
<accession>A0A8J2BRG1</accession>
<dbReference type="InterPro" id="IPR007607">
    <property type="entry name" value="BacA/B"/>
</dbReference>
<dbReference type="Pfam" id="PF04519">
    <property type="entry name" value="Bactofilin"/>
    <property type="match status" value="1"/>
</dbReference>
<comment type="caution">
    <text evidence="3">The sequence shown here is derived from an EMBL/GenBank/DDBJ whole genome shotgun (WGS) entry which is preliminary data.</text>
</comment>
<evidence type="ECO:0000313" key="3">
    <source>
        <dbReference type="EMBL" id="CAF0693892.1"/>
    </source>
</evidence>
<proteinExistence type="inferred from homology"/>
<gene>
    <name evidence="3" type="ORF">MPNT_150008</name>
</gene>
<evidence type="ECO:0000256" key="1">
    <source>
        <dbReference type="ARBA" id="ARBA00044755"/>
    </source>
</evidence>
<name>A0A8J2BRG1_9BACT</name>
<reference evidence="3" key="1">
    <citation type="submission" date="2021-02" db="EMBL/GenBank/DDBJ databases">
        <authorList>
            <person name="Cremers G."/>
            <person name="Picone N."/>
        </authorList>
    </citation>
    <scope>NUCLEOTIDE SEQUENCE</scope>
    <source>
        <strain evidence="3">PQ17</strain>
    </source>
</reference>
<dbReference type="EMBL" id="CAJNOB010000007">
    <property type="protein sequence ID" value="CAF0693892.1"/>
    <property type="molecule type" value="Genomic_DNA"/>
</dbReference>